<evidence type="ECO:0000256" key="1">
    <source>
        <dbReference type="SAM" id="MobiDB-lite"/>
    </source>
</evidence>
<dbReference type="Proteomes" id="UP000695562">
    <property type="component" value="Unassembled WGS sequence"/>
</dbReference>
<keyword evidence="4" id="KW-1185">Reference proteome</keyword>
<keyword evidence="2" id="KW-0812">Transmembrane</keyword>
<accession>A0A8J4PJS2</accession>
<feature type="compositionally biased region" description="Low complexity" evidence="1">
    <location>
        <begin position="79"/>
        <end position="93"/>
    </location>
</feature>
<proteinExistence type="predicted"/>
<comment type="caution">
    <text evidence="3">The sequence shown here is derived from an EMBL/GenBank/DDBJ whole genome shotgun (WGS) entry which is preliminary data.</text>
</comment>
<feature type="transmembrane region" description="Helical" evidence="2">
    <location>
        <begin position="33"/>
        <end position="57"/>
    </location>
</feature>
<keyword evidence="2" id="KW-0472">Membrane</keyword>
<gene>
    <name evidence="3" type="ORF">CYY_010489</name>
</gene>
<sequence length="114" mass="12919">MKVIEITDDQLVQMEALAHLNNDLFITDITQKLQIQVIGGLTIILLVLLIICGYAWWWNRDIISSYYDFKQSKFNSCPSSSSSSSSSTSTSSSVYSAPLFTPQTKQIDLKTRRY</sequence>
<feature type="region of interest" description="Disordered" evidence="1">
    <location>
        <begin position="74"/>
        <end position="96"/>
    </location>
</feature>
<name>A0A8J4PJS2_9MYCE</name>
<reference evidence="3" key="1">
    <citation type="submission" date="2020-01" db="EMBL/GenBank/DDBJ databases">
        <title>Development of genomics and gene disruption for Polysphondylium violaceum indicates a role for the polyketide synthase stlB in stalk morphogenesis.</title>
        <authorList>
            <person name="Narita B."/>
            <person name="Kawabe Y."/>
            <person name="Kin K."/>
            <person name="Saito T."/>
            <person name="Gibbs R."/>
            <person name="Kuspa A."/>
            <person name="Muzny D."/>
            <person name="Queller D."/>
            <person name="Richards S."/>
            <person name="Strassman J."/>
            <person name="Sucgang R."/>
            <person name="Worley K."/>
            <person name="Schaap P."/>
        </authorList>
    </citation>
    <scope>NUCLEOTIDE SEQUENCE</scope>
    <source>
        <strain evidence="3">QSvi11</strain>
    </source>
</reference>
<dbReference type="AlphaFoldDB" id="A0A8J4PJS2"/>
<evidence type="ECO:0000313" key="3">
    <source>
        <dbReference type="EMBL" id="KAF2068183.1"/>
    </source>
</evidence>
<dbReference type="EMBL" id="AJWJ01001148">
    <property type="protein sequence ID" value="KAF2068183.1"/>
    <property type="molecule type" value="Genomic_DNA"/>
</dbReference>
<protein>
    <submittedName>
        <fullName evidence="3">Uncharacterized protein</fullName>
    </submittedName>
</protein>
<evidence type="ECO:0000256" key="2">
    <source>
        <dbReference type="SAM" id="Phobius"/>
    </source>
</evidence>
<organism evidence="3 4">
    <name type="scientific">Polysphondylium violaceum</name>
    <dbReference type="NCBI Taxonomy" id="133409"/>
    <lineage>
        <taxon>Eukaryota</taxon>
        <taxon>Amoebozoa</taxon>
        <taxon>Evosea</taxon>
        <taxon>Eumycetozoa</taxon>
        <taxon>Dictyostelia</taxon>
        <taxon>Dictyosteliales</taxon>
        <taxon>Dictyosteliaceae</taxon>
        <taxon>Polysphondylium</taxon>
    </lineage>
</organism>
<keyword evidence="2" id="KW-1133">Transmembrane helix</keyword>
<evidence type="ECO:0000313" key="4">
    <source>
        <dbReference type="Proteomes" id="UP000695562"/>
    </source>
</evidence>